<dbReference type="KEGG" id="xba:C7S18_14980"/>
<reference evidence="1 2" key="1">
    <citation type="submission" date="2018-03" db="EMBL/GenBank/DDBJ databases">
        <title>Ahniella affigens gen. nov., sp. nov., a gammaproteobacterium isolated from sandy soil near a stream.</title>
        <authorList>
            <person name="Ko Y."/>
            <person name="Kim J.-H."/>
        </authorList>
    </citation>
    <scope>NUCLEOTIDE SEQUENCE [LARGE SCALE GENOMIC DNA]</scope>
    <source>
        <strain evidence="1 2">D13</strain>
    </source>
</reference>
<dbReference type="OrthoDB" id="9816009at2"/>
<organism evidence="1 2">
    <name type="scientific">Ahniella affigens</name>
    <dbReference type="NCBI Taxonomy" id="2021234"/>
    <lineage>
        <taxon>Bacteria</taxon>
        <taxon>Pseudomonadati</taxon>
        <taxon>Pseudomonadota</taxon>
        <taxon>Gammaproteobacteria</taxon>
        <taxon>Lysobacterales</taxon>
        <taxon>Rhodanobacteraceae</taxon>
        <taxon>Ahniella</taxon>
    </lineage>
</organism>
<dbReference type="Gene3D" id="2.30.30.40">
    <property type="entry name" value="SH3 Domains"/>
    <property type="match status" value="1"/>
</dbReference>
<dbReference type="Proteomes" id="UP000241074">
    <property type="component" value="Chromosome"/>
</dbReference>
<protein>
    <submittedName>
        <fullName evidence="1">Integron</fullName>
    </submittedName>
</protein>
<sequence length="147" mass="15544">MNIVVLNIGKRVAWVVGLGVATMAAELSATTLEADRNPAAAPVPVIVGEVEDLDACLGLGTVKDLKHSLLAVRSGPGSHYPQLDELDNGRQVFVCTSNADKVWLGVVYAPVGSDLDCGVSSPRLQPEAYGGPCRSGWVHHRWLDTGE</sequence>
<evidence type="ECO:0000313" key="1">
    <source>
        <dbReference type="EMBL" id="AVP98411.1"/>
    </source>
</evidence>
<evidence type="ECO:0000313" key="2">
    <source>
        <dbReference type="Proteomes" id="UP000241074"/>
    </source>
</evidence>
<keyword evidence="2" id="KW-1185">Reference proteome</keyword>
<gene>
    <name evidence="1" type="ORF">C7S18_14980</name>
</gene>
<accession>A0A2P1PUA1</accession>
<dbReference type="AlphaFoldDB" id="A0A2P1PUA1"/>
<name>A0A2P1PUA1_9GAMM</name>
<dbReference type="RefSeq" id="WP_106892332.1">
    <property type="nucleotide sequence ID" value="NZ_CP027860.1"/>
</dbReference>
<proteinExistence type="predicted"/>
<dbReference type="EMBL" id="CP027860">
    <property type="protein sequence ID" value="AVP98411.1"/>
    <property type="molecule type" value="Genomic_DNA"/>
</dbReference>
<reference evidence="1 2" key="2">
    <citation type="submission" date="2018-03" db="EMBL/GenBank/DDBJ databases">
        <authorList>
            <person name="Keele B.F."/>
        </authorList>
    </citation>
    <scope>NUCLEOTIDE SEQUENCE [LARGE SCALE GENOMIC DNA]</scope>
    <source>
        <strain evidence="1 2">D13</strain>
    </source>
</reference>